<protein>
    <submittedName>
        <fullName evidence="1">Nucleotidyltransferase</fullName>
    </submittedName>
</protein>
<keyword evidence="2" id="KW-1185">Reference proteome</keyword>
<dbReference type="Proteomes" id="UP001550348">
    <property type="component" value="Unassembled WGS sequence"/>
</dbReference>
<reference evidence="1 2" key="1">
    <citation type="submission" date="2024-06" db="EMBL/GenBank/DDBJ databases">
        <title>The Natural Products Discovery Center: Release of the First 8490 Sequenced Strains for Exploring Actinobacteria Biosynthetic Diversity.</title>
        <authorList>
            <person name="Kalkreuter E."/>
            <person name="Kautsar S.A."/>
            <person name="Yang D."/>
            <person name="Bader C.D."/>
            <person name="Teijaro C.N."/>
            <person name="Fluegel L."/>
            <person name="Davis C.M."/>
            <person name="Simpson J.R."/>
            <person name="Lauterbach L."/>
            <person name="Steele A.D."/>
            <person name="Gui C."/>
            <person name="Meng S."/>
            <person name="Li G."/>
            <person name="Viehrig K."/>
            <person name="Ye F."/>
            <person name="Su P."/>
            <person name="Kiefer A.F."/>
            <person name="Nichols A."/>
            <person name="Cepeda A.J."/>
            <person name="Yan W."/>
            <person name="Fan B."/>
            <person name="Jiang Y."/>
            <person name="Adhikari A."/>
            <person name="Zheng C.-J."/>
            <person name="Schuster L."/>
            <person name="Cowan T.M."/>
            <person name="Smanski M.J."/>
            <person name="Chevrette M.G."/>
            <person name="De Carvalho L.P.S."/>
            <person name="Shen B."/>
        </authorList>
    </citation>
    <scope>NUCLEOTIDE SEQUENCE [LARGE SCALE GENOMIC DNA]</scope>
    <source>
        <strain evidence="1 2">NPDC006286</strain>
    </source>
</reference>
<evidence type="ECO:0000313" key="2">
    <source>
        <dbReference type="Proteomes" id="UP001550348"/>
    </source>
</evidence>
<dbReference type="RefSeq" id="WP_355663887.1">
    <property type="nucleotide sequence ID" value="NZ_JBEXRX010000014.1"/>
</dbReference>
<name>A0ABV2VGF2_9ACTN</name>
<dbReference type="Pfam" id="PF14907">
    <property type="entry name" value="NTP_transf_5"/>
    <property type="match status" value="1"/>
</dbReference>
<dbReference type="EMBL" id="JBEXRX010000014">
    <property type="protein sequence ID" value="MEU0151882.1"/>
    <property type="molecule type" value="Genomic_DNA"/>
</dbReference>
<proteinExistence type="predicted"/>
<evidence type="ECO:0000313" key="1">
    <source>
        <dbReference type="EMBL" id="MEU0151882.1"/>
    </source>
</evidence>
<comment type="caution">
    <text evidence="1">The sequence shown here is derived from an EMBL/GenBank/DDBJ whole genome shotgun (WGS) entry which is preliminary data.</text>
</comment>
<dbReference type="InterPro" id="IPR043519">
    <property type="entry name" value="NT_sf"/>
</dbReference>
<accession>A0ABV2VGF2</accession>
<dbReference type="InterPro" id="IPR039498">
    <property type="entry name" value="NTP_transf_5"/>
</dbReference>
<gene>
    <name evidence="1" type="ORF">ABZ071_08135</name>
</gene>
<dbReference type="SUPFAM" id="SSF81301">
    <property type="entry name" value="Nucleotidyltransferase"/>
    <property type="match status" value="1"/>
</dbReference>
<organism evidence="1 2">
    <name type="scientific">Micromonospora fulviviridis</name>
    <dbReference type="NCBI Taxonomy" id="47860"/>
    <lineage>
        <taxon>Bacteria</taxon>
        <taxon>Bacillati</taxon>
        <taxon>Actinomycetota</taxon>
        <taxon>Actinomycetes</taxon>
        <taxon>Micromonosporales</taxon>
        <taxon>Micromonosporaceae</taxon>
        <taxon>Micromonospora</taxon>
    </lineage>
</organism>
<sequence length="248" mass="28315">MTWPPRRGYPTRARLRRFVRICPRHVGARPLQVWPTRSPGTQLHSHRHLRRRETQMAERGDETLVHTLKKVAAVLKQSEIPFALGGSFAVYAHGGHSSEHDVDFLIRHQDVDRALEALVDAGFTAERPPEDWLVKVYDEGRMVDLIHRPIETPVTEETFADTIVRPVDAIHMPVLSASQLMVHKLLSFSQHYCDFARALPLARSLREQIDWERVRKETQHSPYAEAFLVLLDRLDVLPGGAPGGRETP</sequence>
<dbReference type="Gene3D" id="3.30.460.40">
    <property type="match status" value="1"/>
</dbReference>